<sequence length="154" mass="18307">MKELNQRVILSARKGNRKSFKKIIDFYKQNVYEICRTAIQDEDMAEEVAKEVFLYVYDNINHYHTNDKFSLWLYLVTGKHVITYREESKPHKLMGSDIQEKTQLTPHDRLLLLLNYRFCVPVAELSQIFDIPKSTLKSQVKELLENVSRSKMMF</sequence>
<dbReference type="InterPro" id="IPR013325">
    <property type="entry name" value="RNA_pol_sigma_r2"/>
</dbReference>
<organism evidence="4 5">
    <name type="scientific">Halobacillus salinarum</name>
    <dbReference type="NCBI Taxonomy" id="2932257"/>
    <lineage>
        <taxon>Bacteria</taxon>
        <taxon>Bacillati</taxon>
        <taxon>Bacillota</taxon>
        <taxon>Bacilli</taxon>
        <taxon>Bacillales</taxon>
        <taxon>Bacillaceae</taxon>
        <taxon>Halobacillus</taxon>
    </lineage>
</organism>
<dbReference type="RefSeq" id="WP_244711213.1">
    <property type="nucleotide sequence ID" value="NZ_CP095073.1"/>
</dbReference>
<dbReference type="SUPFAM" id="SSF88946">
    <property type="entry name" value="Sigma2 domain of RNA polymerase sigma factors"/>
    <property type="match status" value="1"/>
</dbReference>
<keyword evidence="3" id="KW-0804">Transcription</keyword>
<protein>
    <recommendedName>
        <fullName evidence="6">RNA polymerase sigma-70 factor, ECF subfamily</fullName>
    </recommendedName>
</protein>
<evidence type="ECO:0000256" key="3">
    <source>
        <dbReference type="ARBA" id="ARBA00023163"/>
    </source>
</evidence>
<name>A0ABY4EMR1_9BACI</name>
<evidence type="ECO:0000256" key="1">
    <source>
        <dbReference type="ARBA" id="ARBA00023015"/>
    </source>
</evidence>
<dbReference type="Gene3D" id="1.10.1740.10">
    <property type="match status" value="1"/>
</dbReference>
<evidence type="ECO:0008006" key="6">
    <source>
        <dbReference type="Google" id="ProtNLM"/>
    </source>
</evidence>
<dbReference type="PANTHER" id="PTHR43133">
    <property type="entry name" value="RNA POLYMERASE ECF-TYPE SIGMA FACTO"/>
    <property type="match status" value="1"/>
</dbReference>
<evidence type="ECO:0000313" key="4">
    <source>
        <dbReference type="EMBL" id="UOQ44897.1"/>
    </source>
</evidence>
<accession>A0ABY4EMR1</accession>
<gene>
    <name evidence="4" type="ORF">MUN89_02795</name>
</gene>
<dbReference type="PANTHER" id="PTHR43133:SF60">
    <property type="entry name" value="RNA POLYMERASE SIGMA FACTOR SIGV"/>
    <property type="match status" value="1"/>
</dbReference>
<reference evidence="4 5" key="1">
    <citation type="submission" date="2022-04" db="EMBL/GenBank/DDBJ databases">
        <title>Halobacillus sp. isolated from saltern.</title>
        <authorList>
            <person name="Won M."/>
            <person name="Lee C.-M."/>
            <person name="Woen H.-Y."/>
            <person name="Kwon S.-W."/>
        </authorList>
    </citation>
    <scope>NUCLEOTIDE SEQUENCE [LARGE SCALE GENOMIC DNA]</scope>
    <source>
        <strain evidence="4 5">SSBR10-3</strain>
    </source>
</reference>
<proteinExistence type="predicted"/>
<dbReference type="InterPro" id="IPR039425">
    <property type="entry name" value="RNA_pol_sigma-70-like"/>
</dbReference>
<dbReference type="EMBL" id="CP095073">
    <property type="protein sequence ID" value="UOQ44897.1"/>
    <property type="molecule type" value="Genomic_DNA"/>
</dbReference>
<keyword evidence="1" id="KW-0805">Transcription regulation</keyword>
<evidence type="ECO:0000256" key="2">
    <source>
        <dbReference type="ARBA" id="ARBA00023082"/>
    </source>
</evidence>
<evidence type="ECO:0000313" key="5">
    <source>
        <dbReference type="Proteomes" id="UP000831787"/>
    </source>
</evidence>
<dbReference type="Proteomes" id="UP000831787">
    <property type="component" value="Chromosome"/>
</dbReference>
<keyword evidence="5" id="KW-1185">Reference proteome</keyword>
<keyword evidence="2" id="KW-0731">Sigma factor</keyword>